<sequence length="342" mass="39465">MKIVTENVKQQIKKELKNVETSLLIISPYLQGEVIDQLLSIISGKDIELKLVISTPGLDAITGVMDMQALIQLEESGAIIKMMENLETSLFLIDDRYLYVGVLDELVEQNNKGCLFFGEVDKGEIEKINQKYWDNEEMEDFKNYKGVEKGIEQLKENNELLFDQLADLEDKIKSLSNTSKENKSDSSSASDNTKSEQKFIFDDLKTKGIIETYEYVPLDKYEDLYKIDHKHIVKVLSSEGDKESKSFQFQLTEDDAGLFKQREVQSVIILLGEKNEFISLPSMFVTKHMLKRTYKGEGGWEFELTRTEKELFLTVNAKRVKKEIDIKQYKEGLNFRMKGKKV</sequence>
<organism evidence="2 3">
    <name type="scientific">Aquibacillus koreensis</name>
    <dbReference type="NCBI Taxonomy" id="279446"/>
    <lineage>
        <taxon>Bacteria</taxon>
        <taxon>Bacillati</taxon>
        <taxon>Bacillota</taxon>
        <taxon>Bacilli</taxon>
        <taxon>Bacillales</taxon>
        <taxon>Bacillaceae</taxon>
        <taxon>Aquibacillus</taxon>
    </lineage>
</organism>
<gene>
    <name evidence="2" type="ORF">NC661_12005</name>
</gene>
<reference evidence="2" key="1">
    <citation type="submission" date="2022-06" db="EMBL/GenBank/DDBJ databases">
        <title>Aquibacillus sp. a new bacterium isolated from soil saline samples.</title>
        <authorList>
            <person name="Galisteo C."/>
            <person name="De La Haba R."/>
            <person name="Sanchez-Porro C."/>
            <person name="Ventosa A."/>
        </authorList>
    </citation>
    <scope>NUCLEOTIDE SEQUENCE</scope>
    <source>
        <strain evidence="2">JCM 12387</strain>
    </source>
</reference>
<dbReference type="AlphaFoldDB" id="A0A9X3WLM6"/>
<dbReference type="Proteomes" id="UP001145072">
    <property type="component" value="Unassembled WGS sequence"/>
</dbReference>
<comment type="caution">
    <text evidence="2">The sequence shown here is derived from an EMBL/GenBank/DDBJ whole genome shotgun (WGS) entry which is preliminary data.</text>
</comment>
<evidence type="ECO:0008006" key="4">
    <source>
        <dbReference type="Google" id="ProtNLM"/>
    </source>
</evidence>
<keyword evidence="3" id="KW-1185">Reference proteome</keyword>
<keyword evidence="1" id="KW-0175">Coiled coil</keyword>
<protein>
    <recommendedName>
        <fullName evidence="4">PLD phosphodiesterase domain-containing protein</fullName>
    </recommendedName>
</protein>
<evidence type="ECO:0000313" key="3">
    <source>
        <dbReference type="Proteomes" id="UP001145072"/>
    </source>
</evidence>
<evidence type="ECO:0000313" key="2">
    <source>
        <dbReference type="EMBL" id="MDC3421093.1"/>
    </source>
</evidence>
<dbReference type="RefSeq" id="WP_259867750.1">
    <property type="nucleotide sequence ID" value="NZ_JAMQJZ010000008.1"/>
</dbReference>
<name>A0A9X3WLM6_9BACI</name>
<proteinExistence type="predicted"/>
<accession>A0A9X3WLM6</accession>
<dbReference type="EMBL" id="JAMQJZ010000008">
    <property type="protein sequence ID" value="MDC3421093.1"/>
    <property type="molecule type" value="Genomic_DNA"/>
</dbReference>
<feature type="coiled-coil region" evidence="1">
    <location>
        <begin position="144"/>
        <end position="185"/>
    </location>
</feature>
<evidence type="ECO:0000256" key="1">
    <source>
        <dbReference type="SAM" id="Coils"/>
    </source>
</evidence>